<proteinExistence type="predicted"/>
<evidence type="ECO:0000259" key="3">
    <source>
        <dbReference type="PROSITE" id="PS50110"/>
    </source>
</evidence>
<feature type="modified residue" description="4-aspartylphosphate" evidence="2">
    <location>
        <position position="68"/>
    </location>
</feature>
<dbReference type="Pfam" id="PF00072">
    <property type="entry name" value="Response_reg"/>
    <property type="match status" value="1"/>
</dbReference>
<feature type="domain" description="Response regulatory" evidence="3">
    <location>
        <begin position="20"/>
        <end position="135"/>
    </location>
</feature>
<organism evidence="4 5">
    <name type="scientific">Alkalispirochaeta sphaeroplastigenens</name>
    <dbReference type="NCBI Taxonomy" id="1187066"/>
    <lineage>
        <taxon>Bacteria</taxon>
        <taxon>Pseudomonadati</taxon>
        <taxon>Spirochaetota</taxon>
        <taxon>Spirochaetia</taxon>
        <taxon>Spirochaetales</taxon>
        <taxon>Spirochaetaceae</taxon>
        <taxon>Alkalispirochaeta</taxon>
    </lineage>
</organism>
<dbReference type="InterPro" id="IPR011006">
    <property type="entry name" value="CheY-like_superfamily"/>
</dbReference>
<keyword evidence="5" id="KW-1185">Reference proteome</keyword>
<accession>A0A2S4JIA8</accession>
<evidence type="ECO:0000256" key="2">
    <source>
        <dbReference type="PROSITE-ProRule" id="PRU00169"/>
    </source>
</evidence>
<keyword evidence="1 2" id="KW-0597">Phosphoprotein</keyword>
<sequence>MTCTRQNDLNEEGRKTVAKKILVVDDSISMRQIISIILSGAGYQPVLAADGPEGLNLLDDQTELILCDYNMPNMNGVDFISRVRQGRINAAVPIVMVTTESEDARKQEAKAAGATAWLTKPVEKEALLQVVSKVTRTLEF</sequence>
<dbReference type="SUPFAM" id="SSF52172">
    <property type="entry name" value="CheY-like"/>
    <property type="match status" value="1"/>
</dbReference>
<dbReference type="SMART" id="SM00448">
    <property type="entry name" value="REC"/>
    <property type="match status" value="1"/>
</dbReference>
<dbReference type="InterPro" id="IPR050595">
    <property type="entry name" value="Bact_response_regulator"/>
</dbReference>
<evidence type="ECO:0000313" key="5">
    <source>
        <dbReference type="Proteomes" id="UP000237350"/>
    </source>
</evidence>
<evidence type="ECO:0000256" key="1">
    <source>
        <dbReference type="ARBA" id="ARBA00022553"/>
    </source>
</evidence>
<evidence type="ECO:0000313" key="4">
    <source>
        <dbReference type="EMBL" id="POQ99180.1"/>
    </source>
</evidence>
<dbReference type="PANTHER" id="PTHR44591">
    <property type="entry name" value="STRESS RESPONSE REGULATOR PROTEIN 1"/>
    <property type="match status" value="1"/>
</dbReference>
<dbReference type="Proteomes" id="UP000237350">
    <property type="component" value="Unassembled WGS sequence"/>
</dbReference>
<gene>
    <name evidence="4" type="ORF">AU468_10525</name>
</gene>
<name>A0A2S4JIA8_9SPIO</name>
<dbReference type="AlphaFoldDB" id="A0A2S4JIA8"/>
<dbReference type="OrthoDB" id="9797769at2"/>
<dbReference type="InterPro" id="IPR001789">
    <property type="entry name" value="Sig_transdc_resp-reg_receiver"/>
</dbReference>
<dbReference type="GO" id="GO:0000160">
    <property type="term" value="P:phosphorelay signal transduction system"/>
    <property type="evidence" value="ECO:0007669"/>
    <property type="project" value="InterPro"/>
</dbReference>
<dbReference type="PROSITE" id="PS50110">
    <property type="entry name" value="RESPONSE_REGULATORY"/>
    <property type="match status" value="1"/>
</dbReference>
<dbReference type="Gene3D" id="3.40.50.2300">
    <property type="match status" value="1"/>
</dbReference>
<protein>
    <submittedName>
        <fullName evidence="4">Two-component system response regulator</fullName>
    </submittedName>
</protein>
<dbReference type="PANTHER" id="PTHR44591:SF25">
    <property type="entry name" value="CHEMOTAXIS TWO-COMPONENT RESPONSE REGULATOR"/>
    <property type="match status" value="1"/>
</dbReference>
<reference evidence="5" key="1">
    <citation type="submission" date="2015-12" db="EMBL/GenBank/DDBJ databases">
        <authorList>
            <person name="Lodha T.D."/>
            <person name="Chintalapati S."/>
            <person name="Chintalapati V.R."/>
            <person name="Sravanthi T."/>
        </authorList>
    </citation>
    <scope>NUCLEOTIDE SEQUENCE [LARGE SCALE GENOMIC DNA]</scope>
    <source>
        <strain evidence="5">JC133</strain>
    </source>
</reference>
<dbReference type="EMBL" id="LPWH01000110">
    <property type="protein sequence ID" value="POQ99180.1"/>
    <property type="molecule type" value="Genomic_DNA"/>
</dbReference>
<comment type="caution">
    <text evidence="4">The sequence shown here is derived from an EMBL/GenBank/DDBJ whole genome shotgun (WGS) entry which is preliminary data.</text>
</comment>